<feature type="region of interest" description="Disordered" evidence="10">
    <location>
        <begin position="1"/>
        <end position="95"/>
    </location>
</feature>
<dbReference type="InterPro" id="IPR001714">
    <property type="entry name" value="Pept_M24_MAP"/>
</dbReference>
<feature type="binding site" evidence="8">
    <location>
        <position position="264"/>
    </location>
    <ligand>
        <name>a divalent metal cation</name>
        <dbReference type="ChEBI" id="CHEBI:60240"/>
        <label>1</label>
    </ligand>
</feature>
<dbReference type="Pfam" id="PF00557">
    <property type="entry name" value="Peptidase_M24"/>
    <property type="match status" value="1"/>
</dbReference>
<comment type="catalytic activity">
    <reaction evidence="1 8 9">
        <text>Release of N-terminal amino acids, preferentially methionine, from peptides and arylamides.</text>
        <dbReference type="EC" id="3.4.11.18"/>
    </reaction>
</comment>
<dbReference type="HOGENOM" id="CLU_015857_7_2_1"/>
<dbReference type="AlphaFoldDB" id="Q240U0"/>
<comment type="subcellular location">
    <subcellularLocation>
        <location evidence="8">Cytoplasm</location>
    </subcellularLocation>
</comment>
<feature type="compositionally biased region" description="Basic and acidic residues" evidence="10">
    <location>
        <begin position="63"/>
        <end position="83"/>
    </location>
</feature>
<comment type="function">
    <text evidence="8 9">Cotranslationally removes the N-terminal methionine from nascent proteins. The N-terminal methionine is often cleaved when the second residue in the primary sequence is small and uncharged (Met-Ala-, Cys, Gly, Pro, Ser, Thr, or Val).</text>
</comment>
<dbReference type="InterPro" id="IPR050247">
    <property type="entry name" value="Met_Aminopeptidase_Type2"/>
</dbReference>
<dbReference type="Proteomes" id="UP000009168">
    <property type="component" value="Unassembled WGS sequence"/>
</dbReference>
<feature type="binding site" evidence="8">
    <location>
        <position position="275"/>
    </location>
    <ligand>
        <name>a divalent metal cation</name>
        <dbReference type="ChEBI" id="CHEBI:60240"/>
        <label>1</label>
    </ligand>
</feature>
<keyword evidence="13" id="KW-1185">Reference proteome</keyword>
<dbReference type="Gene3D" id="1.10.10.10">
    <property type="entry name" value="Winged helix-like DNA-binding domain superfamily/Winged helix DNA-binding domain"/>
    <property type="match status" value="1"/>
</dbReference>
<accession>Q240U0</accession>
<dbReference type="InParanoid" id="Q240U0"/>
<dbReference type="InterPro" id="IPR036388">
    <property type="entry name" value="WH-like_DNA-bd_sf"/>
</dbReference>
<comment type="cofactor">
    <cofactor evidence="3">
        <name>Fe(2+)</name>
        <dbReference type="ChEBI" id="CHEBI:29033"/>
    </cofactor>
</comment>
<keyword evidence="6 8" id="KW-0479">Metal-binding</keyword>
<dbReference type="OrthoDB" id="7848262at2759"/>
<dbReference type="InterPro" id="IPR000994">
    <property type="entry name" value="Pept_M24"/>
</dbReference>
<evidence type="ECO:0000256" key="1">
    <source>
        <dbReference type="ARBA" id="ARBA00000294"/>
    </source>
</evidence>
<proteinExistence type="inferred from homology"/>
<feature type="compositionally biased region" description="Basic and acidic residues" evidence="10">
    <location>
        <begin position="1"/>
        <end position="36"/>
    </location>
</feature>
<dbReference type="GO" id="GO:0070006">
    <property type="term" value="F:metalloaminopeptidase activity"/>
    <property type="evidence" value="ECO:0007669"/>
    <property type="project" value="UniProtKB-UniRule"/>
</dbReference>
<dbReference type="Gene3D" id="3.90.230.10">
    <property type="entry name" value="Creatinase/methionine aminopeptidase superfamily"/>
    <property type="match status" value="1"/>
</dbReference>
<evidence type="ECO:0000256" key="6">
    <source>
        <dbReference type="ARBA" id="ARBA00022723"/>
    </source>
</evidence>
<evidence type="ECO:0000256" key="7">
    <source>
        <dbReference type="ARBA" id="ARBA00022801"/>
    </source>
</evidence>
<dbReference type="GO" id="GO:0006508">
    <property type="term" value="P:proteolysis"/>
    <property type="evidence" value="ECO:0007669"/>
    <property type="project" value="UniProtKB-KW"/>
</dbReference>
<evidence type="ECO:0000256" key="9">
    <source>
        <dbReference type="RuleBase" id="RU003653"/>
    </source>
</evidence>
<evidence type="ECO:0000256" key="2">
    <source>
        <dbReference type="ARBA" id="ARBA00001936"/>
    </source>
</evidence>
<evidence type="ECO:0000256" key="4">
    <source>
        <dbReference type="ARBA" id="ARBA00022438"/>
    </source>
</evidence>
<dbReference type="FunCoup" id="Q240U0">
    <property type="interactions" value="704"/>
</dbReference>
<protein>
    <recommendedName>
        <fullName evidence="8">Methionine aminopeptidase 2</fullName>
        <shortName evidence="8">MAP 2</shortName>
        <shortName evidence="8">MetAP 2</shortName>
        <ecNumber evidence="8">3.4.11.18</ecNumber>
    </recommendedName>
    <alternativeName>
        <fullName evidence="8">Peptidase M</fullName>
    </alternativeName>
</protein>
<keyword evidence="4 8" id="KW-0031">Aminopeptidase</keyword>
<dbReference type="EC" id="3.4.11.18" evidence="8"/>
<feature type="binding site" evidence="8">
    <location>
        <position position="352"/>
    </location>
    <ligand>
        <name>substrate</name>
    </ligand>
</feature>
<dbReference type="InterPro" id="IPR036005">
    <property type="entry name" value="Creatinase/aminopeptidase-like"/>
</dbReference>
<organism evidence="12 13">
    <name type="scientific">Tetrahymena thermophila (strain SB210)</name>
    <dbReference type="NCBI Taxonomy" id="312017"/>
    <lineage>
        <taxon>Eukaryota</taxon>
        <taxon>Sar</taxon>
        <taxon>Alveolata</taxon>
        <taxon>Ciliophora</taxon>
        <taxon>Intramacronucleata</taxon>
        <taxon>Oligohymenophorea</taxon>
        <taxon>Hymenostomatida</taxon>
        <taxon>Tetrahymenina</taxon>
        <taxon>Tetrahymenidae</taxon>
        <taxon>Tetrahymena</taxon>
    </lineage>
</organism>
<dbReference type="KEGG" id="tet:TTHERM_00624430"/>
<feature type="binding site" evidence="8">
    <location>
        <position position="473"/>
    </location>
    <ligand>
        <name>a divalent metal cation</name>
        <dbReference type="ChEBI" id="CHEBI:60240"/>
        <label>2</label>
        <note>catalytic</note>
    </ligand>
</feature>
<dbReference type="MEROPS" id="M24.002"/>
<dbReference type="GO" id="GO:0046872">
    <property type="term" value="F:metal ion binding"/>
    <property type="evidence" value="ECO:0007669"/>
    <property type="project" value="UniProtKB-UniRule"/>
</dbReference>
<evidence type="ECO:0000256" key="8">
    <source>
        <dbReference type="HAMAP-Rule" id="MF_03175"/>
    </source>
</evidence>
<feature type="domain" description="Peptidase M24" evidence="11">
    <location>
        <begin position="180"/>
        <end position="385"/>
    </location>
</feature>
<sequence length="492" mass="56256">MNKEDNKKKQQKQEQPQKEKPEKKEEQKVNNDETQTKKKKKNNNNANNKNQVNDDLAFLESLIKSKQEEENKQRQEKKNKPISEEEEKNDAPYGKLGPAYKEGMELNKSRFQDNSVLRLLGDWKEGETKQTQPPTVRVDEQFPNHEYPVGEIQYYQKDQAFRTSSAELKEKDKLMDHQIECLRKAAECHRQVRKYCQQLIRPGKKLIDICESIEEMNRFLVREKGLDAGIAFPTGCSLNHVAAHYTPNNGDFTTIEYDDVCKIDFGTQVEGRIIDCAFTVAFNPKYDKLLEAVKEATNTGIKEAGIDVRIPDVGAAIQEVMESYEVEIEGKTYPVKAIRNLNGHSIEAYQIHAGKSVPCIRTGPNVKMEEGEQYAIETFGVINGKASIFEDGECSHYMKDFNKEMVPLRQPKAKNLLKFIDNNFGTLAFCRRWLDRGGQTGHILSLKQLCDAGIVVPYPPLVDVRGSYVAQYEHTIVLKPSHKEVISRGDDY</sequence>
<keyword evidence="7 8" id="KW-0378">Hydrolase</keyword>
<comment type="cofactor">
    <cofactor evidence="8">
        <name>Co(2+)</name>
        <dbReference type="ChEBI" id="CHEBI:48828"/>
    </cofactor>
    <cofactor evidence="8">
        <name>Zn(2+)</name>
        <dbReference type="ChEBI" id="CHEBI:29105"/>
    </cofactor>
    <cofactor evidence="8">
        <name>Mn(2+)</name>
        <dbReference type="ChEBI" id="CHEBI:29035"/>
    </cofactor>
    <cofactor evidence="8">
        <name>Fe(2+)</name>
        <dbReference type="ChEBI" id="CHEBI:29033"/>
    </cofactor>
    <text evidence="8">Binds 2 divalent metal cations per subunit. Has a high-affinity and a low affinity metal-binding site. The true nature of the physiological cofactor is under debate. The enzyme is active with cobalt, zinc, manganese or divalent iron ions. Most likely, methionine aminopeptidases function as mononuclear Fe(2+)-metalloproteases under physiological conditions, and the catalytically relevant metal-binding site has been assigned to the histidine-containing high-affinity site.</text>
</comment>
<name>Q240U0_TETTS</name>
<gene>
    <name evidence="12" type="ORF">TTHERM_00624430</name>
</gene>
<keyword evidence="8" id="KW-0963">Cytoplasm</keyword>
<dbReference type="GO" id="GO:0004239">
    <property type="term" value="F:initiator methionyl aminopeptidase activity"/>
    <property type="evidence" value="ECO:0007669"/>
    <property type="project" value="UniProtKB-UniRule"/>
</dbReference>
<evidence type="ECO:0000313" key="12">
    <source>
        <dbReference type="EMBL" id="EAS02324.1"/>
    </source>
</evidence>
<comment type="similarity">
    <text evidence="8">Belongs to the peptidase M24A family. Methionine aminopeptidase eukaryotic type 2 subfamily.</text>
</comment>
<dbReference type="STRING" id="312017.Q240U0"/>
<evidence type="ECO:0000256" key="3">
    <source>
        <dbReference type="ARBA" id="ARBA00001954"/>
    </source>
</evidence>
<feature type="binding site" evidence="8">
    <location>
        <position position="344"/>
    </location>
    <ligand>
        <name>a divalent metal cation</name>
        <dbReference type="ChEBI" id="CHEBI:60240"/>
        <label>2</label>
        <note>catalytic</note>
    </ligand>
</feature>
<evidence type="ECO:0000256" key="10">
    <source>
        <dbReference type="SAM" id="MobiDB-lite"/>
    </source>
</evidence>
<dbReference type="InterPro" id="IPR002468">
    <property type="entry name" value="Pept_M24A_MAP2"/>
</dbReference>
<dbReference type="GO" id="GO:0005737">
    <property type="term" value="C:cytoplasm"/>
    <property type="evidence" value="ECO:0007669"/>
    <property type="project" value="UniProtKB-SubCell"/>
</dbReference>
<dbReference type="NCBIfam" id="TIGR00501">
    <property type="entry name" value="met_pdase_II"/>
    <property type="match status" value="1"/>
</dbReference>
<keyword evidence="5 8" id="KW-0645">Protease</keyword>
<dbReference type="SUPFAM" id="SSF55920">
    <property type="entry name" value="Creatinase/aminopeptidase"/>
    <property type="match status" value="1"/>
</dbReference>
<dbReference type="OMA" id="PFAKRWL"/>
<feature type="binding site" evidence="8">
    <location>
        <position position="473"/>
    </location>
    <ligand>
        <name>a divalent metal cation</name>
        <dbReference type="ChEBI" id="CHEBI:60240"/>
        <label>1</label>
    </ligand>
</feature>
<dbReference type="SUPFAM" id="SSF46785">
    <property type="entry name" value="Winged helix' DNA-binding domain"/>
    <property type="match status" value="1"/>
</dbReference>
<reference evidence="13" key="1">
    <citation type="journal article" date="2006" name="PLoS Biol.">
        <title>Macronuclear genome sequence of the ciliate Tetrahymena thermophila, a model eukaryote.</title>
        <authorList>
            <person name="Eisen J.A."/>
            <person name="Coyne R.S."/>
            <person name="Wu M."/>
            <person name="Wu D."/>
            <person name="Thiagarajan M."/>
            <person name="Wortman J.R."/>
            <person name="Badger J.H."/>
            <person name="Ren Q."/>
            <person name="Amedeo P."/>
            <person name="Jones K.M."/>
            <person name="Tallon L.J."/>
            <person name="Delcher A.L."/>
            <person name="Salzberg S.L."/>
            <person name="Silva J.C."/>
            <person name="Haas B.J."/>
            <person name="Majoros W.H."/>
            <person name="Farzad M."/>
            <person name="Carlton J.M."/>
            <person name="Smith R.K. Jr."/>
            <person name="Garg J."/>
            <person name="Pearlman R.E."/>
            <person name="Karrer K.M."/>
            <person name="Sun L."/>
            <person name="Manning G."/>
            <person name="Elde N.C."/>
            <person name="Turkewitz A.P."/>
            <person name="Asai D.J."/>
            <person name="Wilkes D.E."/>
            <person name="Wang Y."/>
            <person name="Cai H."/>
            <person name="Collins K."/>
            <person name="Stewart B.A."/>
            <person name="Lee S.R."/>
            <person name="Wilamowska K."/>
            <person name="Weinberg Z."/>
            <person name="Ruzzo W.L."/>
            <person name="Wloga D."/>
            <person name="Gaertig J."/>
            <person name="Frankel J."/>
            <person name="Tsao C.-C."/>
            <person name="Gorovsky M.A."/>
            <person name="Keeling P.J."/>
            <person name="Waller R.F."/>
            <person name="Patron N.J."/>
            <person name="Cherry J.M."/>
            <person name="Stover N.A."/>
            <person name="Krieger C.J."/>
            <person name="del Toro C."/>
            <person name="Ryder H.F."/>
            <person name="Williamson S.C."/>
            <person name="Barbeau R.A."/>
            <person name="Hamilton E.P."/>
            <person name="Orias E."/>
        </authorList>
    </citation>
    <scope>NUCLEOTIDE SEQUENCE [LARGE SCALE GENOMIC DNA]</scope>
    <source>
        <strain evidence="13">SB210</strain>
    </source>
</reference>
<dbReference type="PANTHER" id="PTHR45777:SF2">
    <property type="entry name" value="METHIONINE AMINOPEPTIDASE 2"/>
    <property type="match status" value="1"/>
</dbReference>
<evidence type="ECO:0000313" key="13">
    <source>
        <dbReference type="Proteomes" id="UP000009168"/>
    </source>
</evidence>
<dbReference type="PANTHER" id="PTHR45777">
    <property type="entry name" value="METHIONINE AMINOPEPTIDASE 2"/>
    <property type="match status" value="1"/>
</dbReference>
<comment type="cofactor">
    <cofactor evidence="2">
        <name>Mn(2+)</name>
        <dbReference type="ChEBI" id="CHEBI:29035"/>
    </cofactor>
</comment>
<feature type="binding site" evidence="8">
    <location>
        <position position="377"/>
    </location>
    <ligand>
        <name>a divalent metal cation</name>
        <dbReference type="ChEBI" id="CHEBI:60240"/>
        <label>2</label>
        <note>catalytic</note>
    </ligand>
</feature>
<dbReference type="RefSeq" id="XP_001022569.1">
    <property type="nucleotide sequence ID" value="XM_001022569.3"/>
</dbReference>
<feature type="binding site" evidence="8">
    <location>
        <position position="244"/>
    </location>
    <ligand>
        <name>substrate</name>
    </ligand>
</feature>
<evidence type="ECO:0000256" key="5">
    <source>
        <dbReference type="ARBA" id="ARBA00022670"/>
    </source>
</evidence>
<feature type="binding site" evidence="8">
    <location>
        <position position="275"/>
    </location>
    <ligand>
        <name>a divalent metal cation</name>
        <dbReference type="ChEBI" id="CHEBI:60240"/>
        <label>2</label>
        <note>catalytic</note>
    </ligand>
</feature>
<evidence type="ECO:0000259" key="11">
    <source>
        <dbReference type="Pfam" id="PF00557"/>
    </source>
</evidence>
<dbReference type="CDD" id="cd01088">
    <property type="entry name" value="MetAP2"/>
    <property type="match status" value="1"/>
</dbReference>
<dbReference type="HAMAP" id="MF_03175">
    <property type="entry name" value="MetAP_2_euk"/>
    <property type="match status" value="1"/>
</dbReference>
<dbReference type="EMBL" id="GG662540">
    <property type="protein sequence ID" value="EAS02324.1"/>
    <property type="molecule type" value="Genomic_DNA"/>
</dbReference>
<dbReference type="GeneID" id="7828545"/>
<dbReference type="PRINTS" id="PR00599">
    <property type="entry name" value="MAPEPTIDASE"/>
</dbReference>
<dbReference type="eggNOG" id="KOG2775">
    <property type="taxonomic scope" value="Eukaryota"/>
</dbReference>
<dbReference type="InterPro" id="IPR036390">
    <property type="entry name" value="WH_DNA-bd_sf"/>
</dbReference>